<evidence type="ECO:0000313" key="2">
    <source>
        <dbReference type="EMBL" id="GAA0480221.1"/>
    </source>
</evidence>
<feature type="domain" description="Beta-lactamase-related" evidence="1">
    <location>
        <begin position="94"/>
        <end position="385"/>
    </location>
</feature>
<dbReference type="InterPro" id="IPR050789">
    <property type="entry name" value="Diverse_Enzym_Activities"/>
</dbReference>
<dbReference type="PANTHER" id="PTHR43283">
    <property type="entry name" value="BETA-LACTAMASE-RELATED"/>
    <property type="match status" value="1"/>
</dbReference>
<evidence type="ECO:0000259" key="1">
    <source>
        <dbReference type="Pfam" id="PF00144"/>
    </source>
</evidence>
<dbReference type="InterPro" id="IPR001466">
    <property type="entry name" value="Beta-lactam-related"/>
</dbReference>
<accession>A0ABN1AMN0</accession>
<dbReference type="InterPro" id="IPR012338">
    <property type="entry name" value="Beta-lactam/transpept-like"/>
</dbReference>
<sequence length="410" mass="44139">MGLGKKLTLAMTGVGLCLALPGCEKVKEVAADAAGLPTDKNILFWTDDQRNKAFRMMDTLVPSNTIAAGDAPKALEQGEALPTEFEVDGEVLSVDQYMADQRTAGIVILQDGKIRLEKYGMDLGKDDRWTSFSVAKSLVSTLVGAAIKDGFIKSIDDPLTDYIPELKGSGYDGVTVEQLLTMTSGVKWNEDYADPKSDVALFNNTKPVDGVDPIIVYMKTLENEAEPGTRWQYNTGETNLIGVLVAKATGKTISEYLSEKVWAPYGMSQDGEWLLNEGGKEIGGCCISATVRDYALFGQFAMNGGMIDGESIVPDGWFAKAGTKQADIDVPGRGYGYQWWTFDDGSFAGQGIFGQGIFIDPARQLVVASNSNWPSATPEEQGAQRIAFFNAVKAYLDSEGGKATETAAAN</sequence>
<dbReference type="RefSeq" id="WP_229953661.1">
    <property type="nucleotide sequence ID" value="NZ_BAAAEM010000003.1"/>
</dbReference>
<keyword evidence="2" id="KW-0378">Hydrolase</keyword>
<comment type="caution">
    <text evidence="2">The sequence shown here is derived from an EMBL/GenBank/DDBJ whole genome shotgun (WGS) entry which is preliminary data.</text>
</comment>
<gene>
    <name evidence="2" type="ORF">GCM10009096_22770</name>
</gene>
<keyword evidence="3" id="KW-1185">Reference proteome</keyword>
<dbReference type="Pfam" id="PF00144">
    <property type="entry name" value="Beta-lactamase"/>
    <property type="match status" value="1"/>
</dbReference>
<dbReference type="Proteomes" id="UP001500713">
    <property type="component" value="Unassembled WGS sequence"/>
</dbReference>
<evidence type="ECO:0000313" key="3">
    <source>
        <dbReference type="Proteomes" id="UP001500713"/>
    </source>
</evidence>
<dbReference type="PANTHER" id="PTHR43283:SF14">
    <property type="entry name" value="BLL8153 PROTEIN"/>
    <property type="match status" value="1"/>
</dbReference>
<dbReference type="GO" id="GO:0016787">
    <property type="term" value="F:hydrolase activity"/>
    <property type="evidence" value="ECO:0007669"/>
    <property type="project" value="UniProtKB-KW"/>
</dbReference>
<dbReference type="Gene3D" id="3.40.710.10">
    <property type="entry name" value="DD-peptidase/beta-lactamase superfamily"/>
    <property type="match status" value="1"/>
</dbReference>
<organism evidence="2 3">
    <name type="scientific">Parasphingorhabdus litoris</name>
    <dbReference type="NCBI Taxonomy" id="394733"/>
    <lineage>
        <taxon>Bacteria</taxon>
        <taxon>Pseudomonadati</taxon>
        <taxon>Pseudomonadota</taxon>
        <taxon>Alphaproteobacteria</taxon>
        <taxon>Sphingomonadales</taxon>
        <taxon>Sphingomonadaceae</taxon>
        <taxon>Parasphingorhabdus</taxon>
    </lineage>
</organism>
<protein>
    <submittedName>
        <fullName evidence="2">Serine hydrolase</fullName>
    </submittedName>
</protein>
<name>A0ABN1AMN0_9SPHN</name>
<reference evidence="2 3" key="1">
    <citation type="journal article" date="2019" name="Int. J. Syst. Evol. Microbiol.">
        <title>The Global Catalogue of Microorganisms (GCM) 10K type strain sequencing project: providing services to taxonomists for standard genome sequencing and annotation.</title>
        <authorList>
            <consortium name="The Broad Institute Genomics Platform"/>
            <consortium name="The Broad Institute Genome Sequencing Center for Infectious Disease"/>
            <person name="Wu L."/>
            <person name="Ma J."/>
        </authorList>
    </citation>
    <scope>NUCLEOTIDE SEQUENCE [LARGE SCALE GENOMIC DNA]</scope>
    <source>
        <strain evidence="2 3">JCM 14162</strain>
    </source>
</reference>
<proteinExistence type="predicted"/>
<dbReference type="SUPFAM" id="SSF56601">
    <property type="entry name" value="beta-lactamase/transpeptidase-like"/>
    <property type="match status" value="1"/>
</dbReference>
<dbReference type="EMBL" id="BAAAEM010000003">
    <property type="protein sequence ID" value="GAA0480221.1"/>
    <property type="molecule type" value="Genomic_DNA"/>
</dbReference>